<keyword evidence="2" id="KW-0812">Transmembrane</keyword>
<dbReference type="PROSITE" id="PS00455">
    <property type="entry name" value="AMP_BINDING"/>
    <property type="match status" value="1"/>
</dbReference>
<dbReference type="PROSITE" id="PS50075">
    <property type="entry name" value="CARRIER"/>
    <property type="match status" value="1"/>
</dbReference>
<dbReference type="CDD" id="cd05930">
    <property type="entry name" value="A_NRPS"/>
    <property type="match status" value="1"/>
</dbReference>
<feature type="region of interest" description="Disordered" evidence="1">
    <location>
        <begin position="1312"/>
        <end position="1384"/>
    </location>
</feature>
<proteinExistence type="predicted"/>
<feature type="transmembrane region" description="Helical" evidence="2">
    <location>
        <begin position="862"/>
        <end position="888"/>
    </location>
</feature>
<feature type="transmembrane region" description="Helical" evidence="2">
    <location>
        <begin position="1109"/>
        <end position="1131"/>
    </location>
</feature>
<dbReference type="Pfam" id="PF00501">
    <property type="entry name" value="AMP-binding"/>
    <property type="match status" value="1"/>
</dbReference>
<feature type="transmembrane region" description="Helical" evidence="2">
    <location>
        <begin position="662"/>
        <end position="690"/>
    </location>
</feature>
<dbReference type="InterPro" id="IPR020845">
    <property type="entry name" value="AMP-binding_CS"/>
</dbReference>
<dbReference type="InterPro" id="IPR011004">
    <property type="entry name" value="Trimer_LpxA-like_sf"/>
</dbReference>
<organism evidence="4 5">
    <name type="scientific">Nesterenkonia aerolata</name>
    <dbReference type="NCBI Taxonomy" id="3074079"/>
    <lineage>
        <taxon>Bacteria</taxon>
        <taxon>Bacillati</taxon>
        <taxon>Actinomycetota</taxon>
        <taxon>Actinomycetes</taxon>
        <taxon>Micrococcales</taxon>
        <taxon>Micrococcaceae</taxon>
        <taxon>Nesterenkonia</taxon>
    </lineage>
</organism>
<sequence length="1384" mass="147798">MSSDLRSSAPDHPELAIFGTAEPPERRTLVDILQATIEEHRDVLAIDADAAPAEPSAASSAVAGQSGGSTVDTVTYGELEELIEEHVQRLWDLGIGRGDRVGVRVPSGTVDLYVAVLATLFAGAAYVPVDWDDPDSRAETVWAEAGAAAVFGESLQLTVRDGVEPGGDLSTPGTADDAWIIFTSGSTGTPKGVAITHRSAAALVDAEADLYLTRRPPGPGDRVMAGLSVAFDASCEEMWLAWRYGATLIPAPRDVVRSGPELGRWIVDHAITVVSTVPTLASLWPAQALESVRLLIFGGEACPQELAARLVRPGREVWNTYGPTETTVIATGHLLTSDPPVRIGRPVRGWALAVVDGDGAPVRWGETGELVIGGVGLGRYLDAQKDREKYAPLPSLGWDRAYRTGDMVRAEPEGLIFGGRADDQIKLGGRRLELGEIDDHLTQMPGVRVGAAALHRTAGDSEVLVGYLVAEEGAELDIDAIRSQMRTRLPGGITPVLHELEKMPLKTSGKVDRGALPWPLSTGSAPTTGLDPELQWLAELWADQLGPLPLEEDSDFFALGGGSVALARLVAEIRRSRPSAEIGKLYAHPSLRAMHDYLATLPEISEHRPSPRPVPRRAGVVQTGFVALLYMLNGIRYVTGALMVVWILSVVFDAGWVPQPPLLPLIVAWLLVVSLPGRLLVAAAGARLLTWRLTPGHYLRGGREHLRLWAAERLIQHQRLEVLFGTPLAPMMHRMFGNRVGTGSVLYQAPAVTGLVDIGDHVSVEHEVDLAGHWIDGDTVHIGQVSVADGARVGTRSIASPDARIGVGAEVLPGSHIDGEVPDGQVWGGSPMCHRGAAGESWPAGHPGQSPELSVWGRLRSVLTYSVSVLLIGALPVIAVAPAVGMILPQVITMQAYEDVFAVLAVWAPLFVVLTALTWLLLVIAVVRLVAAMMPPGYFSQHGSQAWAAWLTHTLLQRTLISTYPVYSSVITPVFLRMLGASVGRGAEISTVETIPHLTRLERDSFVADHAMINMPRMRGGWLHLGTTVIGAGSFVGNSAIVGPDRDLPADSLVAVLASTPHQAPKSTSWLGNRAESIPRVKVEADQTGTYRPSRRLRAARIAVESLRILPAVITAWLDLMVVYVLTMIYLSAGSPAEGVLLATLWSGPVVLGAGVLASLVPVAMKWAMLGVFRRTEHPLFSTFVWRSELADTFAESLAVPSLVRMSIGSPLFVFWARLMGARIGRGVWCETWWLPEFDLITLHDAVTVNRGTVLQTHLFHDRVMGLETVTMDEGSTLGPNSFMLPGSCVRARSTVGPGSLVLRGEMVPSDGVWAGNPVGHSSSQGSGQSSGQGSAPGSVPGEGNSPAEPVQSPETPHSSERPSAETADPADQGHELVKEATQS</sequence>
<evidence type="ECO:0000313" key="5">
    <source>
        <dbReference type="Proteomes" id="UP001251870"/>
    </source>
</evidence>
<evidence type="ECO:0000256" key="1">
    <source>
        <dbReference type="SAM" id="MobiDB-lite"/>
    </source>
</evidence>
<feature type="compositionally biased region" description="Low complexity" evidence="1">
    <location>
        <begin position="1318"/>
        <end position="1342"/>
    </location>
</feature>
<dbReference type="SUPFAM" id="SSF56801">
    <property type="entry name" value="Acetyl-CoA synthetase-like"/>
    <property type="match status" value="1"/>
</dbReference>
<feature type="compositionally biased region" description="Basic and acidic residues" evidence="1">
    <location>
        <begin position="1372"/>
        <end position="1384"/>
    </location>
</feature>
<dbReference type="SUPFAM" id="SSF47336">
    <property type="entry name" value="ACP-like"/>
    <property type="match status" value="1"/>
</dbReference>
<dbReference type="EMBL" id="JAVKGR010000019">
    <property type="protein sequence ID" value="MDR8020243.1"/>
    <property type="molecule type" value="Genomic_DNA"/>
</dbReference>
<dbReference type="SUPFAM" id="SSF51161">
    <property type="entry name" value="Trimeric LpxA-like enzymes"/>
    <property type="match status" value="3"/>
</dbReference>
<name>A0ABU2DUQ6_9MICC</name>
<dbReference type="Gene3D" id="1.10.1200.10">
    <property type="entry name" value="ACP-like"/>
    <property type="match status" value="1"/>
</dbReference>
<evidence type="ECO:0000313" key="4">
    <source>
        <dbReference type="EMBL" id="MDR8020243.1"/>
    </source>
</evidence>
<dbReference type="InterPro" id="IPR042099">
    <property type="entry name" value="ANL_N_sf"/>
</dbReference>
<dbReference type="NCBIfam" id="TIGR02353">
    <property type="entry name" value="NRPS_term_dom"/>
    <property type="match status" value="1"/>
</dbReference>
<feature type="domain" description="Carrier" evidence="3">
    <location>
        <begin position="528"/>
        <end position="602"/>
    </location>
</feature>
<dbReference type="Gene3D" id="3.40.50.12780">
    <property type="entry name" value="N-terminal domain of ligase-like"/>
    <property type="match status" value="1"/>
</dbReference>
<dbReference type="Gene3D" id="3.30.300.30">
    <property type="match status" value="1"/>
</dbReference>
<dbReference type="InterPro" id="IPR009081">
    <property type="entry name" value="PP-bd_ACP"/>
</dbReference>
<keyword evidence="2" id="KW-1133">Transmembrane helix</keyword>
<keyword evidence="5" id="KW-1185">Reference proteome</keyword>
<dbReference type="Gene3D" id="2.160.10.10">
    <property type="entry name" value="Hexapeptide repeat proteins"/>
    <property type="match status" value="2"/>
</dbReference>
<protein>
    <submittedName>
        <fullName evidence="4">AMP-binding protein</fullName>
    </submittedName>
</protein>
<dbReference type="InterPro" id="IPR000873">
    <property type="entry name" value="AMP-dep_synth/lig_dom"/>
</dbReference>
<dbReference type="RefSeq" id="WP_310549223.1">
    <property type="nucleotide sequence ID" value="NZ_JAVKGR010000019.1"/>
</dbReference>
<feature type="transmembrane region" description="Helical" evidence="2">
    <location>
        <begin position="614"/>
        <end position="632"/>
    </location>
</feature>
<dbReference type="PANTHER" id="PTHR45527">
    <property type="entry name" value="NONRIBOSOMAL PEPTIDE SYNTHETASE"/>
    <property type="match status" value="1"/>
</dbReference>
<accession>A0ABU2DUQ6</accession>
<dbReference type="InterPro" id="IPR045851">
    <property type="entry name" value="AMP-bd_C_sf"/>
</dbReference>
<dbReference type="Pfam" id="PF00550">
    <property type="entry name" value="PP-binding"/>
    <property type="match status" value="1"/>
</dbReference>
<dbReference type="Proteomes" id="UP001251870">
    <property type="component" value="Unassembled WGS sequence"/>
</dbReference>
<dbReference type="InterPro" id="IPR036736">
    <property type="entry name" value="ACP-like_sf"/>
</dbReference>
<feature type="transmembrane region" description="Helical" evidence="2">
    <location>
        <begin position="637"/>
        <end position="656"/>
    </location>
</feature>
<feature type="region of interest" description="Disordered" evidence="1">
    <location>
        <begin position="1"/>
        <end position="21"/>
    </location>
</feature>
<dbReference type="PANTHER" id="PTHR45527:SF1">
    <property type="entry name" value="FATTY ACID SYNTHASE"/>
    <property type="match status" value="1"/>
</dbReference>
<gene>
    <name evidence="4" type="ORF">RIL96_11790</name>
</gene>
<reference evidence="4 5" key="1">
    <citation type="submission" date="2023-09" db="EMBL/GenBank/DDBJ databases">
        <title>Description of three actinobacteria isolated from air of manufacturing shop in a pharmaceutical factory.</title>
        <authorList>
            <person name="Zhang D.-F."/>
        </authorList>
    </citation>
    <scope>NUCLEOTIDE SEQUENCE [LARGE SCALE GENOMIC DNA]</scope>
    <source>
        <strain evidence="4 5">LY-0111</strain>
    </source>
</reference>
<feature type="transmembrane region" description="Helical" evidence="2">
    <location>
        <begin position="1143"/>
        <end position="1165"/>
    </location>
</feature>
<comment type="caution">
    <text evidence="4">The sequence shown here is derived from an EMBL/GenBank/DDBJ whole genome shotgun (WGS) entry which is preliminary data.</text>
</comment>
<evidence type="ECO:0000259" key="3">
    <source>
        <dbReference type="PROSITE" id="PS50075"/>
    </source>
</evidence>
<evidence type="ECO:0000256" key="2">
    <source>
        <dbReference type="SAM" id="Phobius"/>
    </source>
</evidence>
<dbReference type="InterPro" id="IPR012728">
    <property type="entry name" value="Pls/PosA_C"/>
</dbReference>
<feature type="transmembrane region" description="Helical" evidence="2">
    <location>
        <begin position="900"/>
        <end position="931"/>
    </location>
</feature>
<keyword evidence="2" id="KW-0472">Membrane</keyword>